<dbReference type="Gene3D" id="3.40.50.150">
    <property type="entry name" value="Vaccinia Virus protein VP39"/>
    <property type="match status" value="1"/>
</dbReference>
<keyword evidence="1 3" id="KW-0489">Methyltransferase</keyword>
<dbReference type="Proteomes" id="UP000566813">
    <property type="component" value="Unassembled WGS sequence"/>
</dbReference>
<dbReference type="PANTHER" id="PTHR13090">
    <property type="entry name" value="ARGININE-HYDROXYLASE NDUFAF5, MITOCHONDRIAL"/>
    <property type="match status" value="1"/>
</dbReference>
<dbReference type="SUPFAM" id="SSF53335">
    <property type="entry name" value="S-adenosyl-L-methionine-dependent methyltransferases"/>
    <property type="match status" value="1"/>
</dbReference>
<comment type="caution">
    <text evidence="3">The sequence shown here is derived from an EMBL/GenBank/DDBJ whole genome shotgun (WGS) entry which is preliminary data.</text>
</comment>
<keyword evidence="2 3" id="KW-0808">Transferase</keyword>
<dbReference type="GO" id="GO:0008168">
    <property type="term" value="F:methyltransferase activity"/>
    <property type="evidence" value="ECO:0007669"/>
    <property type="project" value="UniProtKB-KW"/>
</dbReference>
<dbReference type="GO" id="GO:0032259">
    <property type="term" value="P:methylation"/>
    <property type="evidence" value="ECO:0007669"/>
    <property type="project" value="UniProtKB-KW"/>
</dbReference>
<dbReference type="InterPro" id="IPR029063">
    <property type="entry name" value="SAM-dependent_MTases_sf"/>
</dbReference>
<dbReference type="EMBL" id="JACLAW010000003">
    <property type="protein sequence ID" value="MBC2664731.1"/>
    <property type="molecule type" value="Genomic_DNA"/>
</dbReference>
<dbReference type="AlphaFoldDB" id="A0A7X1FPS9"/>
<reference evidence="3 4" key="1">
    <citation type="submission" date="2020-08" db="EMBL/GenBank/DDBJ databases">
        <title>The genome sequence of type strain Novosphingobium flavum NBRC 111647.</title>
        <authorList>
            <person name="Liu Y."/>
        </authorList>
    </citation>
    <scope>NUCLEOTIDE SEQUENCE [LARGE SCALE GENOMIC DNA]</scope>
    <source>
        <strain evidence="3 4">NBRC 111647</strain>
    </source>
</reference>
<evidence type="ECO:0000313" key="4">
    <source>
        <dbReference type="Proteomes" id="UP000566813"/>
    </source>
</evidence>
<organism evidence="3 4">
    <name type="scientific">Novosphingobium flavum</name>
    <dbReference type="NCBI Taxonomy" id="1778672"/>
    <lineage>
        <taxon>Bacteria</taxon>
        <taxon>Pseudomonadati</taxon>
        <taxon>Pseudomonadota</taxon>
        <taxon>Alphaproteobacteria</taxon>
        <taxon>Sphingomonadales</taxon>
        <taxon>Sphingomonadaceae</taxon>
        <taxon>Novosphingobium</taxon>
    </lineage>
</organism>
<evidence type="ECO:0000256" key="1">
    <source>
        <dbReference type="ARBA" id="ARBA00022603"/>
    </source>
</evidence>
<evidence type="ECO:0000313" key="3">
    <source>
        <dbReference type="EMBL" id="MBC2664731.1"/>
    </source>
</evidence>
<accession>A0A7X1FPS9</accession>
<dbReference type="PANTHER" id="PTHR13090:SF1">
    <property type="entry name" value="ARGININE-HYDROXYLASE NDUFAF5, MITOCHONDRIAL"/>
    <property type="match status" value="1"/>
</dbReference>
<keyword evidence="4" id="KW-1185">Reference proteome</keyword>
<evidence type="ECO:0000256" key="2">
    <source>
        <dbReference type="ARBA" id="ARBA00022679"/>
    </source>
</evidence>
<name>A0A7X1FPS9_9SPHN</name>
<sequence>MDQPTTPEIFAPHRRAAQAARMAARQGRADAARFLLEDVAEDVAERLGFLRHEPGRVLVLGDPAGVIAAALGLAAEAGTFALEQPWPTGGYDTIVSVFAHDTANDLPGALIHARRALTPGGLALVTMLGAGSLPSLRAVMLAADGERPSPRIHPQVDVRAGAQLLQRAGFADPVADSRSLAVRYGTLNRLVEDLRDQGLSGVLTQSGPPLGKAARARAEAAFAAEADQDGRVTERFELLTLSGWALRK</sequence>
<dbReference type="InterPro" id="IPR050602">
    <property type="entry name" value="Malonyl-ACP_OMT"/>
</dbReference>
<dbReference type="RefSeq" id="WP_185663004.1">
    <property type="nucleotide sequence ID" value="NZ_JACLAW010000003.1"/>
</dbReference>
<gene>
    <name evidence="3" type="ORF">H7F51_04270</name>
</gene>
<protein>
    <submittedName>
        <fullName evidence="3">Methyltransferase</fullName>
    </submittedName>
</protein>
<proteinExistence type="predicted"/>